<dbReference type="AlphaFoldDB" id="A0A822Y7E8"/>
<dbReference type="Pfam" id="PF13456">
    <property type="entry name" value="RVT_3"/>
    <property type="match status" value="1"/>
</dbReference>
<accession>A0A822Y7E8</accession>
<proteinExistence type="predicted"/>
<feature type="region of interest" description="Disordered" evidence="1">
    <location>
        <begin position="229"/>
        <end position="256"/>
    </location>
</feature>
<evidence type="ECO:0000256" key="1">
    <source>
        <dbReference type="SAM" id="MobiDB-lite"/>
    </source>
</evidence>
<dbReference type="GO" id="GO:0004523">
    <property type="term" value="F:RNA-DNA hybrid ribonuclease activity"/>
    <property type="evidence" value="ECO:0007669"/>
    <property type="project" value="InterPro"/>
</dbReference>
<feature type="domain" description="RNase H type-1" evidence="2">
    <location>
        <begin position="28"/>
        <end position="171"/>
    </location>
</feature>
<dbReference type="GO" id="GO:0003676">
    <property type="term" value="F:nucleic acid binding"/>
    <property type="evidence" value="ECO:0007669"/>
    <property type="project" value="InterPro"/>
</dbReference>
<dbReference type="CDD" id="cd09279">
    <property type="entry name" value="RNase_HI_like"/>
    <property type="match status" value="1"/>
</dbReference>
<dbReference type="PROSITE" id="PS50879">
    <property type="entry name" value="RNASE_H_1"/>
    <property type="match status" value="1"/>
</dbReference>
<dbReference type="InterPro" id="IPR002156">
    <property type="entry name" value="RNaseH_domain"/>
</dbReference>
<sequence>MSADARKPLLVSPLATDLPDEEVMQIEVQKGWEMYFDGASRSPNGEKQSDPKKAGIGIVFVTPDKAIIPYSFDLTEGCSNNEAEYESVIAGASLEALKIPIEELTIYGDSELIVKQLRGEYVVRKVSLVPYHKRADYLMSQFRRVNIFHVRRGVNAQADSLASLAASLILPSEKTVTITVGERRVLQPLSEITQGEPVNMITAEEGKEDWREPFETTSSTEGYLKTELNGPKYESARPSSSCGRMPSISDRLMGSI</sequence>
<dbReference type="PANTHER" id="PTHR48475">
    <property type="entry name" value="RIBONUCLEASE H"/>
    <property type="match status" value="1"/>
</dbReference>
<evidence type="ECO:0000259" key="2">
    <source>
        <dbReference type="PROSITE" id="PS50879"/>
    </source>
</evidence>
<dbReference type="InterPro" id="IPR036397">
    <property type="entry name" value="RNaseH_sf"/>
</dbReference>
<dbReference type="EMBL" id="DUZY01000001">
    <property type="protein sequence ID" value="DAD25538.1"/>
    <property type="molecule type" value="Genomic_DNA"/>
</dbReference>
<dbReference type="InterPro" id="IPR012337">
    <property type="entry name" value="RNaseH-like_sf"/>
</dbReference>
<name>A0A822Y7E8_NELNU</name>
<dbReference type="Gene3D" id="3.30.420.10">
    <property type="entry name" value="Ribonuclease H-like superfamily/Ribonuclease H"/>
    <property type="match status" value="1"/>
</dbReference>
<dbReference type="Proteomes" id="UP000607653">
    <property type="component" value="Unassembled WGS sequence"/>
</dbReference>
<evidence type="ECO:0000313" key="4">
    <source>
        <dbReference type="Proteomes" id="UP000607653"/>
    </source>
</evidence>
<organism evidence="3 4">
    <name type="scientific">Nelumbo nucifera</name>
    <name type="common">Sacred lotus</name>
    <dbReference type="NCBI Taxonomy" id="4432"/>
    <lineage>
        <taxon>Eukaryota</taxon>
        <taxon>Viridiplantae</taxon>
        <taxon>Streptophyta</taxon>
        <taxon>Embryophyta</taxon>
        <taxon>Tracheophyta</taxon>
        <taxon>Spermatophyta</taxon>
        <taxon>Magnoliopsida</taxon>
        <taxon>Proteales</taxon>
        <taxon>Nelumbonaceae</taxon>
        <taxon>Nelumbo</taxon>
    </lineage>
</organism>
<gene>
    <name evidence="3" type="ORF">HUJ06_027002</name>
</gene>
<dbReference type="PANTHER" id="PTHR48475:SF1">
    <property type="entry name" value="RNASE H TYPE-1 DOMAIN-CONTAINING PROTEIN"/>
    <property type="match status" value="1"/>
</dbReference>
<comment type="caution">
    <text evidence="3">The sequence shown here is derived from an EMBL/GenBank/DDBJ whole genome shotgun (WGS) entry which is preliminary data.</text>
</comment>
<keyword evidence="4" id="KW-1185">Reference proteome</keyword>
<protein>
    <recommendedName>
        <fullName evidence="2">RNase H type-1 domain-containing protein</fullName>
    </recommendedName>
</protein>
<evidence type="ECO:0000313" key="3">
    <source>
        <dbReference type="EMBL" id="DAD25538.1"/>
    </source>
</evidence>
<dbReference type="SUPFAM" id="SSF53098">
    <property type="entry name" value="Ribonuclease H-like"/>
    <property type="match status" value="1"/>
</dbReference>
<reference evidence="3 4" key="1">
    <citation type="journal article" date="2020" name="Mol. Biol. Evol.">
        <title>Distinct Expression and Methylation Patterns for Genes with Different Fates following a Single Whole-Genome Duplication in Flowering Plants.</title>
        <authorList>
            <person name="Shi T."/>
            <person name="Rahmani R.S."/>
            <person name="Gugger P.F."/>
            <person name="Wang M."/>
            <person name="Li H."/>
            <person name="Zhang Y."/>
            <person name="Li Z."/>
            <person name="Wang Q."/>
            <person name="Van de Peer Y."/>
            <person name="Marchal K."/>
            <person name="Chen J."/>
        </authorList>
    </citation>
    <scope>NUCLEOTIDE SEQUENCE [LARGE SCALE GENOMIC DNA]</scope>
    <source>
        <tissue evidence="3">Leaf</tissue>
    </source>
</reference>